<dbReference type="Pfam" id="PF00126">
    <property type="entry name" value="HTH_1"/>
    <property type="match status" value="1"/>
</dbReference>
<comment type="similarity">
    <text evidence="1">Belongs to the LysR transcriptional regulatory family.</text>
</comment>
<dbReference type="PANTHER" id="PTHR30126">
    <property type="entry name" value="HTH-TYPE TRANSCRIPTIONAL REGULATOR"/>
    <property type="match status" value="1"/>
</dbReference>
<dbReference type="RefSeq" id="WP_183349243.1">
    <property type="nucleotide sequence ID" value="NZ_JACHEO010000004.1"/>
</dbReference>
<dbReference type="SUPFAM" id="SSF53850">
    <property type="entry name" value="Periplasmic binding protein-like II"/>
    <property type="match status" value="1"/>
</dbReference>
<evidence type="ECO:0000256" key="3">
    <source>
        <dbReference type="ARBA" id="ARBA00023125"/>
    </source>
</evidence>
<feature type="domain" description="HTH lysR-type" evidence="5">
    <location>
        <begin position="1"/>
        <end position="58"/>
    </location>
</feature>
<dbReference type="FunFam" id="1.10.10.10:FF:000001">
    <property type="entry name" value="LysR family transcriptional regulator"/>
    <property type="match status" value="1"/>
</dbReference>
<dbReference type="InterPro" id="IPR036388">
    <property type="entry name" value="WH-like_DNA-bd_sf"/>
</dbReference>
<dbReference type="InterPro" id="IPR000847">
    <property type="entry name" value="LysR_HTH_N"/>
</dbReference>
<organism evidence="6 7">
    <name type="scientific">Desulfoprunum benzoelyticum</name>
    <dbReference type="NCBI Taxonomy" id="1506996"/>
    <lineage>
        <taxon>Bacteria</taxon>
        <taxon>Pseudomonadati</taxon>
        <taxon>Thermodesulfobacteriota</taxon>
        <taxon>Desulfobulbia</taxon>
        <taxon>Desulfobulbales</taxon>
        <taxon>Desulfobulbaceae</taxon>
        <taxon>Desulfoprunum</taxon>
    </lineage>
</organism>
<dbReference type="Proteomes" id="UP000539642">
    <property type="component" value="Unassembled WGS sequence"/>
</dbReference>
<evidence type="ECO:0000313" key="7">
    <source>
        <dbReference type="Proteomes" id="UP000539642"/>
    </source>
</evidence>
<dbReference type="InterPro" id="IPR037404">
    <property type="entry name" value="IlvY_PBP2"/>
</dbReference>
<dbReference type="SUPFAM" id="SSF46785">
    <property type="entry name" value="Winged helix' DNA-binding domain"/>
    <property type="match status" value="1"/>
</dbReference>
<comment type="caution">
    <text evidence="6">The sequence shown here is derived from an EMBL/GenBank/DDBJ whole genome shotgun (WGS) entry which is preliminary data.</text>
</comment>
<keyword evidence="4" id="KW-0804">Transcription</keyword>
<evidence type="ECO:0000256" key="1">
    <source>
        <dbReference type="ARBA" id="ARBA00009437"/>
    </source>
</evidence>
<evidence type="ECO:0000313" key="6">
    <source>
        <dbReference type="EMBL" id="MBB5347460.1"/>
    </source>
</evidence>
<reference evidence="6 7" key="1">
    <citation type="submission" date="2020-08" db="EMBL/GenBank/DDBJ databases">
        <title>Genomic Encyclopedia of Type Strains, Phase IV (KMG-IV): sequencing the most valuable type-strain genomes for metagenomic binning, comparative biology and taxonomic classification.</title>
        <authorList>
            <person name="Goeker M."/>
        </authorList>
    </citation>
    <scope>NUCLEOTIDE SEQUENCE [LARGE SCALE GENOMIC DNA]</scope>
    <source>
        <strain evidence="6 7">DSM 28570</strain>
    </source>
</reference>
<evidence type="ECO:0000256" key="4">
    <source>
        <dbReference type="ARBA" id="ARBA00023163"/>
    </source>
</evidence>
<dbReference type="InterPro" id="IPR005119">
    <property type="entry name" value="LysR_subst-bd"/>
</dbReference>
<dbReference type="NCBIfam" id="NF008722">
    <property type="entry name" value="PRK11716.1"/>
    <property type="match status" value="1"/>
</dbReference>
<keyword evidence="2" id="KW-0805">Transcription regulation</keyword>
<dbReference type="InterPro" id="IPR036390">
    <property type="entry name" value="WH_DNA-bd_sf"/>
</dbReference>
<dbReference type="GO" id="GO:0000976">
    <property type="term" value="F:transcription cis-regulatory region binding"/>
    <property type="evidence" value="ECO:0007669"/>
    <property type="project" value="TreeGrafter"/>
</dbReference>
<dbReference type="PROSITE" id="PS50931">
    <property type="entry name" value="HTH_LYSR"/>
    <property type="match status" value="1"/>
</dbReference>
<dbReference type="CDD" id="cd08430">
    <property type="entry name" value="PBP2_IlvY"/>
    <property type="match status" value="1"/>
</dbReference>
<dbReference type="EMBL" id="JACHEO010000004">
    <property type="protein sequence ID" value="MBB5347460.1"/>
    <property type="molecule type" value="Genomic_DNA"/>
</dbReference>
<accession>A0A840V0X3</accession>
<dbReference type="GO" id="GO:0003700">
    <property type="term" value="F:DNA-binding transcription factor activity"/>
    <property type="evidence" value="ECO:0007669"/>
    <property type="project" value="InterPro"/>
</dbReference>
<dbReference type="PANTHER" id="PTHR30126:SF81">
    <property type="entry name" value="HTH-TYPE TRANSCRIPTIONAL REGULATOR ILVY"/>
    <property type="match status" value="1"/>
</dbReference>
<sequence length="302" mass="33501">MDIHELKIFRHLARSLHFGRTSQACNITPSGLTRTVQRLENELGRQLLLRDRRSVSLTPAGMIFREYAEEAIQHWSKLQASLAGNNTLAGEISLYCSVTAILSILPDIFSRFRKAHPEVLIHLQTGDAAMAIGKLQNGEADIAIAALPDHLPESLEFIEIIRTPLIFIRPSHFPDSVVYDHGSIDWQQTPLIVAERGLSRQRADRWFSEKGIQPNIYSQVAGNEAIIAMVGMGCGVGIVPRLVLDKSPQQDQVAILAVTPELEPFRVGACTLARSRRNPVVQSFWRIIEAEVAARKATATTS</sequence>
<evidence type="ECO:0000256" key="2">
    <source>
        <dbReference type="ARBA" id="ARBA00023015"/>
    </source>
</evidence>
<dbReference type="Pfam" id="PF03466">
    <property type="entry name" value="LysR_substrate"/>
    <property type="match status" value="1"/>
</dbReference>
<dbReference type="AlphaFoldDB" id="A0A840V0X3"/>
<name>A0A840V0X3_9BACT</name>
<keyword evidence="3" id="KW-0238">DNA-binding</keyword>
<dbReference type="Gene3D" id="1.10.10.10">
    <property type="entry name" value="Winged helix-like DNA-binding domain superfamily/Winged helix DNA-binding domain"/>
    <property type="match status" value="1"/>
</dbReference>
<proteinExistence type="inferred from homology"/>
<gene>
    <name evidence="6" type="ORF">HNQ81_001176</name>
</gene>
<keyword evidence="7" id="KW-1185">Reference proteome</keyword>
<evidence type="ECO:0000259" key="5">
    <source>
        <dbReference type="PROSITE" id="PS50931"/>
    </source>
</evidence>
<protein>
    <submittedName>
        <fullName evidence="6">LysR family positive regulator for ilvC</fullName>
    </submittedName>
</protein>
<dbReference type="Gene3D" id="3.40.190.290">
    <property type="match status" value="1"/>
</dbReference>